<evidence type="ECO:0000256" key="4">
    <source>
        <dbReference type="ARBA" id="ARBA00022695"/>
    </source>
</evidence>
<reference evidence="8" key="2">
    <citation type="submission" date="2025-09" db="UniProtKB">
        <authorList>
            <consortium name="Ensembl"/>
        </authorList>
    </citation>
    <scope>IDENTIFICATION</scope>
</reference>
<dbReference type="PANTHER" id="PTHR10339">
    <property type="entry name" value="ADP-RIBOSYLTRANSFERASE"/>
    <property type="match status" value="1"/>
</dbReference>
<name>A0A3Q3J0X7_MONAL</name>
<keyword evidence="2 7" id="KW-0328">Glycosyltransferase</keyword>
<dbReference type="GO" id="GO:0016779">
    <property type="term" value="F:nucleotidyltransferase activity"/>
    <property type="evidence" value="ECO:0007669"/>
    <property type="project" value="UniProtKB-KW"/>
</dbReference>
<dbReference type="InterPro" id="IPR000768">
    <property type="entry name" value="ART"/>
</dbReference>
<evidence type="ECO:0000256" key="1">
    <source>
        <dbReference type="ARBA" id="ARBA00009558"/>
    </source>
</evidence>
<dbReference type="PRINTS" id="PR00970">
    <property type="entry name" value="RIBTRNSFRASE"/>
</dbReference>
<keyword evidence="4" id="KW-0548">Nucleotidyltransferase</keyword>
<keyword evidence="5 7" id="KW-0521">NADP</keyword>
<proteinExistence type="inferred from homology"/>
<reference evidence="8" key="1">
    <citation type="submission" date="2025-08" db="UniProtKB">
        <authorList>
            <consortium name="Ensembl"/>
        </authorList>
    </citation>
    <scope>IDENTIFICATION</scope>
</reference>
<dbReference type="PANTHER" id="PTHR10339:SF27">
    <property type="entry name" value="NAD(P)(+)--ARGININE ADP-RIBOSYLTRANSFERASE"/>
    <property type="match status" value="1"/>
</dbReference>
<evidence type="ECO:0000256" key="7">
    <source>
        <dbReference type="RuleBase" id="RU361228"/>
    </source>
</evidence>
<evidence type="ECO:0000256" key="2">
    <source>
        <dbReference type="ARBA" id="ARBA00022676"/>
    </source>
</evidence>
<comment type="catalytic activity">
    <reaction evidence="6 7">
        <text>L-arginyl-[protein] + NAD(+) = N(omega)-(ADP-D-ribosyl)-L-arginyl-[protein] + nicotinamide + H(+)</text>
        <dbReference type="Rhea" id="RHEA:19149"/>
        <dbReference type="Rhea" id="RHEA-COMP:10532"/>
        <dbReference type="Rhea" id="RHEA-COMP:15087"/>
        <dbReference type="ChEBI" id="CHEBI:15378"/>
        <dbReference type="ChEBI" id="CHEBI:17154"/>
        <dbReference type="ChEBI" id="CHEBI:29965"/>
        <dbReference type="ChEBI" id="CHEBI:57540"/>
        <dbReference type="ChEBI" id="CHEBI:142554"/>
        <dbReference type="EC" id="2.4.2.31"/>
    </reaction>
</comment>
<keyword evidence="3 7" id="KW-0808">Transferase</keyword>
<dbReference type="InterPro" id="IPR050999">
    <property type="entry name" value="ADP-ribosyltransferase_ARG"/>
</dbReference>
<keyword evidence="7" id="KW-0520">NAD</keyword>
<organism evidence="8 9">
    <name type="scientific">Monopterus albus</name>
    <name type="common">Swamp eel</name>
    <dbReference type="NCBI Taxonomy" id="43700"/>
    <lineage>
        <taxon>Eukaryota</taxon>
        <taxon>Metazoa</taxon>
        <taxon>Chordata</taxon>
        <taxon>Craniata</taxon>
        <taxon>Vertebrata</taxon>
        <taxon>Euteleostomi</taxon>
        <taxon>Actinopterygii</taxon>
        <taxon>Neopterygii</taxon>
        <taxon>Teleostei</taxon>
        <taxon>Neoteleostei</taxon>
        <taxon>Acanthomorphata</taxon>
        <taxon>Anabantaria</taxon>
        <taxon>Synbranchiformes</taxon>
        <taxon>Synbranchidae</taxon>
        <taxon>Monopterus</taxon>
    </lineage>
</organism>
<dbReference type="GO" id="GO:0003950">
    <property type="term" value="F:NAD+ poly-ADP-ribosyltransferase activity"/>
    <property type="evidence" value="ECO:0007669"/>
    <property type="project" value="TreeGrafter"/>
</dbReference>
<dbReference type="Gene3D" id="3.90.176.10">
    <property type="entry name" value="Toxin ADP-ribosyltransferase, Chain A, domain 1"/>
    <property type="match status" value="1"/>
</dbReference>
<evidence type="ECO:0000256" key="3">
    <source>
        <dbReference type="ARBA" id="ARBA00022679"/>
    </source>
</evidence>
<dbReference type="SUPFAM" id="SSF56399">
    <property type="entry name" value="ADP-ribosylation"/>
    <property type="match status" value="1"/>
</dbReference>
<dbReference type="AlphaFoldDB" id="A0A3Q3J0X7"/>
<evidence type="ECO:0000313" key="9">
    <source>
        <dbReference type="Proteomes" id="UP000261600"/>
    </source>
</evidence>
<dbReference type="Proteomes" id="UP000261600">
    <property type="component" value="Unplaced"/>
</dbReference>
<accession>A0A3Q3J0X7</accession>
<dbReference type="GO" id="GO:0106274">
    <property type="term" value="F:NAD+-protein-arginine ADP-ribosyltransferase activity"/>
    <property type="evidence" value="ECO:0007669"/>
    <property type="project" value="UniProtKB-EC"/>
</dbReference>
<dbReference type="PROSITE" id="PS51996">
    <property type="entry name" value="TR_MART"/>
    <property type="match status" value="1"/>
</dbReference>
<evidence type="ECO:0000313" key="8">
    <source>
        <dbReference type="Ensembl" id="ENSMALP00000011739.1"/>
    </source>
</evidence>
<keyword evidence="9" id="KW-1185">Reference proteome</keyword>
<evidence type="ECO:0000256" key="5">
    <source>
        <dbReference type="ARBA" id="ARBA00022857"/>
    </source>
</evidence>
<evidence type="ECO:0000256" key="6">
    <source>
        <dbReference type="ARBA" id="ARBA00047597"/>
    </source>
</evidence>
<dbReference type="EC" id="2.4.2.31" evidence="7"/>
<protein>
    <recommendedName>
        <fullName evidence="7">NAD(P)(+)--arginine ADP-ribosyltransferase</fullName>
        <ecNumber evidence="7">2.4.2.31</ecNumber>
    </recommendedName>
    <alternativeName>
        <fullName evidence="7">Mono(ADP-ribosyl)transferase</fullName>
    </alternativeName>
</protein>
<comment type="similarity">
    <text evidence="1 7">Belongs to the Arg-specific ADP-ribosyltransferase family.</text>
</comment>
<dbReference type="Pfam" id="PF01129">
    <property type="entry name" value="ART"/>
    <property type="match status" value="1"/>
</dbReference>
<sequence>MTKLYFCDTVMLVIFKIRKVFLPVTDLSMNYNIHALTCLLQLLKLKIALNQVSSLTLDMFFVVLCCLYIARSLNAETLSEKDTTKVLLKGSDVQKLDAATSPLPEATLAPPLGSEDPVQAQNITTQAAKQKITGASLKSWSISIPLSLSPDSVDDMYYGCSQKMLIKVQQHYLPRSTREALHTTYTKLCAIKAMKTKDIYDPLSWNHFRALCAYTAGSYDELNRAVRKGKASYKTSFEFHALHFLLSDAIRLLKLNQRSCYTTYRRSKLLFTGEAGQTIRFGSFASSSLTKNLRHFGQRTCFEIHTCFGAHLKSYSEFDSDEDEVLIPPYEMFSIVSVDVSGENDLDCDVVYKLETAGVYSSLNCQAVNL</sequence>
<dbReference type="Ensembl" id="ENSMALT00000011988.1">
    <property type="protein sequence ID" value="ENSMALP00000011739.1"/>
    <property type="gene ID" value="ENSMALG00000008352.1"/>
</dbReference>